<name>A0A1Z5JD17_FISSO</name>
<evidence type="ECO:0000313" key="2">
    <source>
        <dbReference type="EMBL" id="GAX11895.1"/>
    </source>
</evidence>
<dbReference type="OrthoDB" id="5596422at2759"/>
<dbReference type="Gene3D" id="3.10.110.10">
    <property type="entry name" value="Ubiquitin Conjugating Enzyme"/>
    <property type="match status" value="1"/>
</dbReference>
<sequence length="242" mass="27691">MREPVRRSFGPPEPIVSRVSLHSADLVILDDMQEEREQALRDYKVTIEYKHLKSHAPGGVYVIPSLDDLRTFYGIIFVRRGVFANGIFKFVLRLPLLYNDVDQHPRITFQSEVYNPYIDETTGELDIKTAYPNWDPSKHYLVTVLTFLKKIFYAKSFGDAQANMEARQLAEENMAVYRAKVDACVSKSQKDVYDNDPESVAKFTEEQLSHRVLRDLLKANVKDPAQVSKTALLSMISKASNV</sequence>
<comment type="caution">
    <text evidence="2">The sequence shown here is derived from an EMBL/GenBank/DDBJ whole genome shotgun (WGS) entry which is preliminary data.</text>
</comment>
<gene>
    <name evidence="2" type="ORF">FisN_17Lh196</name>
</gene>
<feature type="domain" description="UBC core" evidence="1">
    <location>
        <begin position="40"/>
        <end position="190"/>
    </location>
</feature>
<dbReference type="EMBL" id="BDSP01000046">
    <property type="protein sequence ID" value="GAX11895.1"/>
    <property type="molecule type" value="Genomic_DNA"/>
</dbReference>
<dbReference type="SMART" id="SM00212">
    <property type="entry name" value="UBCc"/>
    <property type="match status" value="1"/>
</dbReference>
<organism evidence="2 3">
    <name type="scientific">Fistulifera solaris</name>
    <name type="common">Oleaginous diatom</name>
    <dbReference type="NCBI Taxonomy" id="1519565"/>
    <lineage>
        <taxon>Eukaryota</taxon>
        <taxon>Sar</taxon>
        <taxon>Stramenopiles</taxon>
        <taxon>Ochrophyta</taxon>
        <taxon>Bacillariophyta</taxon>
        <taxon>Bacillariophyceae</taxon>
        <taxon>Bacillariophycidae</taxon>
        <taxon>Naviculales</taxon>
        <taxon>Naviculaceae</taxon>
        <taxon>Fistulifera</taxon>
    </lineage>
</organism>
<protein>
    <recommendedName>
        <fullName evidence="1">UBC core domain-containing protein</fullName>
    </recommendedName>
</protein>
<keyword evidence="3" id="KW-1185">Reference proteome</keyword>
<dbReference type="Pfam" id="PF00179">
    <property type="entry name" value="UQ_con"/>
    <property type="match status" value="1"/>
</dbReference>
<dbReference type="Proteomes" id="UP000198406">
    <property type="component" value="Unassembled WGS sequence"/>
</dbReference>
<accession>A0A1Z5JD17</accession>
<dbReference type="InterPro" id="IPR016135">
    <property type="entry name" value="UBQ-conjugating_enzyme/RWD"/>
</dbReference>
<dbReference type="CDD" id="cd23814">
    <property type="entry name" value="UEV_AKTIP"/>
    <property type="match status" value="1"/>
</dbReference>
<dbReference type="PROSITE" id="PS50127">
    <property type="entry name" value="UBC_2"/>
    <property type="match status" value="1"/>
</dbReference>
<dbReference type="InterPro" id="IPR000608">
    <property type="entry name" value="UBC"/>
</dbReference>
<evidence type="ECO:0000313" key="3">
    <source>
        <dbReference type="Proteomes" id="UP000198406"/>
    </source>
</evidence>
<dbReference type="InParanoid" id="A0A1Z5JD17"/>
<dbReference type="AlphaFoldDB" id="A0A1Z5JD17"/>
<reference evidence="2 3" key="1">
    <citation type="journal article" date="2015" name="Plant Cell">
        <title>Oil accumulation by the oleaginous diatom Fistulifera solaris as revealed by the genome and transcriptome.</title>
        <authorList>
            <person name="Tanaka T."/>
            <person name="Maeda Y."/>
            <person name="Veluchamy A."/>
            <person name="Tanaka M."/>
            <person name="Abida H."/>
            <person name="Marechal E."/>
            <person name="Bowler C."/>
            <person name="Muto M."/>
            <person name="Sunaga Y."/>
            <person name="Tanaka M."/>
            <person name="Yoshino T."/>
            <person name="Taniguchi T."/>
            <person name="Fukuda Y."/>
            <person name="Nemoto M."/>
            <person name="Matsumoto M."/>
            <person name="Wong P.S."/>
            <person name="Aburatani S."/>
            <person name="Fujibuchi W."/>
        </authorList>
    </citation>
    <scope>NUCLEOTIDE SEQUENCE [LARGE SCALE GENOMIC DNA]</scope>
    <source>
        <strain evidence="2 3">JPCC DA0580</strain>
    </source>
</reference>
<dbReference type="SUPFAM" id="SSF54495">
    <property type="entry name" value="UBC-like"/>
    <property type="match status" value="1"/>
</dbReference>
<evidence type="ECO:0000259" key="1">
    <source>
        <dbReference type="PROSITE" id="PS50127"/>
    </source>
</evidence>
<proteinExistence type="predicted"/>